<accession>A0A0W7TSP8</accession>
<dbReference type="NCBIfam" id="TIGR00182">
    <property type="entry name" value="plsX"/>
    <property type="match status" value="1"/>
</dbReference>
<dbReference type="GO" id="GO:0008654">
    <property type="term" value="P:phospholipid biosynthetic process"/>
    <property type="evidence" value="ECO:0007669"/>
    <property type="project" value="UniProtKB-KW"/>
</dbReference>
<reference evidence="11" key="1">
    <citation type="submission" date="2015-02" db="EMBL/GenBank/DDBJ databases">
        <title>A novel member of the family Ruminococcaceae isolated from human feces.</title>
        <authorList>
            <person name="Shkoporov A.N."/>
            <person name="Chaplin A.V."/>
            <person name="Motuzova O.V."/>
            <person name="Kafarskaia L.I."/>
            <person name="Khokhlova E.V."/>
            <person name="Efimov B.A."/>
        </authorList>
    </citation>
    <scope>NUCLEOTIDE SEQUENCE [LARGE SCALE GENOMIC DNA]</scope>
    <source>
        <strain evidence="11">585-1</strain>
    </source>
</reference>
<keyword evidence="2 10" id="KW-0963">Cytoplasm</keyword>
<proteinExistence type="inferred from homology"/>
<dbReference type="RefSeq" id="WP_009322479.1">
    <property type="nucleotide sequence ID" value="NZ_CAOJUJ010000014.1"/>
</dbReference>
<dbReference type="UniPathway" id="UPA00085"/>
<protein>
    <recommendedName>
        <fullName evidence="8 10">Phosphate acyltransferase</fullName>
        <ecNumber evidence="8 10">2.3.1.274</ecNumber>
    </recommendedName>
    <alternativeName>
        <fullName evidence="10">Acyl-ACP phosphotransacylase</fullName>
    </alternativeName>
    <alternativeName>
        <fullName evidence="10">Acyl-[acyl-carrier-protein]--phosphate acyltransferase</fullName>
    </alternativeName>
    <alternativeName>
        <fullName evidence="10">Phosphate-acyl-ACP acyltransferase</fullName>
    </alternativeName>
</protein>
<dbReference type="Pfam" id="PF02504">
    <property type="entry name" value="FA_synthesis"/>
    <property type="match status" value="1"/>
</dbReference>
<dbReference type="Proteomes" id="UP000053433">
    <property type="component" value="Unassembled WGS sequence"/>
</dbReference>
<evidence type="ECO:0000256" key="4">
    <source>
        <dbReference type="ARBA" id="ARBA00022679"/>
    </source>
</evidence>
<dbReference type="Proteomes" id="UP000472755">
    <property type="component" value="Unassembled WGS sequence"/>
</dbReference>
<evidence type="ECO:0000313" key="17">
    <source>
        <dbReference type="Proteomes" id="UP000431913"/>
    </source>
</evidence>
<dbReference type="GO" id="GO:0006633">
    <property type="term" value="P:fatty acid biosynthetic process"/>
    <property type="evidence" value="ECO:0007669"/>
    <property type="project" value="UniProtKB-UniRule"/>
</dbReference>
<evidence type="ECO:0000256" key="3">
    <source>
        <dbReference type="ARBA" id="ARBA00022516"/>
    </source>
</evidence>
<comment type="subunit">
    <text evidence="9 10">Homodimer. Probably interacts with PlsY.</text>
</comment>
<dbReference type="Proteomes" id="UP000431913">
    <property type="component" value="Unassembled WGS sequence"/>
</dbReference>
<comment type="subcellular location">
    <subcellularLocation>
        <location evidence="10">Cytoplasm</location>
    </subcellularLocation>
    <text evidence="10">Associated with the membrane possibly through PlsY.</text>
</comment>
<comment type="function">
    <text evidence="10">Catalyzes the reversible formation of acyl-phosphate (acyl-PO(4)) from acyl-[acyl-carrier-protein] (acyl-ACP). This enzyme utilizes acyl-ACP as fatty acyl donor, but not acyl-CoA.</text>
</comment>
<dbReference type="Proteomes" id="UP000032483">
    <property type="component" value="Unassembled WGS sequence"/>
</dbReference>
<dbReference type="HAMAP" id="MF_00019">
    <property type="entry name" value="PlsX"/>
    <property type="match status" value="1"/>
</dbReference>
<evidence type="ECO:0000256" key="5">
    <source>
        <dbReference type="ARBA" id="ARBA00023098"/>
    </source>
</evidence>
<dbReference type="EMBL" id="VUNJ01000006">
    <property type="protein sequence ID" value="MST91723.1"/>
    <property type="molecule type" value="Genomic_DNA"/>
</dbReference>
<comment type="similarity">
    <text evidence="10">Belongs to the PlsX family.</text>
</comment>
<reference evidence="13 17" key="4">
    <citation type="submission" date="2019-08" db="EMBL/GenBank/DDBJ databases">
        <title>In-depth cultivation of the pig gut microbiome towards novel bacterial diversity and tailored functional studies.</title>
        <authorList>
            <person name="Wylensek D."/>
            <person name="Hitch T.C.A."/>
            <person name="Clavel T."/>
        </authorList>
    </citation>
    <scope>NUCLEOTIDE SEQUENCE [LARGE SCALE GENOMIC DNA]</scope>
    <source>
        <strain evidence="13 17">WCA3-601-WT-6J</strain>
    </source>
</reference>
<keyword evidence="4 10" id="KW-0808">Transferase</keyword>
<dbReference type="PANTHER" id="PTHR30100">
    <property type="entry name" value="FATTY ACID/PHOSPHOLIPID SYNTHESIS PROTEIN PLSX"/>
    <property type="match status" value="1"/>
</dbReference>
<comment type="catalytic activity">
    <reaction evidence="1 10">
        <text>a fatty acyl-[ACP] + phosphate = an acyl phosphate + holo-[ACP]</text>
        <dbReference type="Rhea" id="RHEA:42292"/>
        <dbReference type="Rhea" id="RHEA-COMP:9685"/>
        <dbReference type="Rhea" id="RHEA-COMP:14125"/>
        <dbReference type="ChEBI" id="CHEBI:43474"/>
        <dbReference type="ChEBI" id="CHEBI:59918"/>
        <dbReference type="ChEBI" id="CHEBI:64479"/>
        <dbReference type="ChEBI" id="CHEBI:138651"/>
        <dbReference type="EC" id="2.3.1.274"/>
    </reaction>
</comment>
<comment type="pathway">
    <text evidence="10">Lipid metabolism; phospholipid metabolism.</text>
</comment>
<evidence type="ECO:0000313" key="18">
    <source>
        <dbReference type="Proteomes" id="UP000472755"/>
    </source>
</evidence>
<dbReference type="PANTHER" id="PTHR30100:SF1">
    <property type="entry name" value="PHOSPHATE ACYLTRANSFERASE"/>
    <property type="match status" value="1"/>
</dbReference>
<sequence length="338" mass="35486">MNIIIDAMGGDNAPKEILLGAAAAVREYGVQITAVGRRRDIEACARENGIDMAGITVADASETIEMCDEPTAAIRGKKDSSMVVGLRMLAAGEGDAFVSAGSTGALLAGATLIVKRLRGVKRPAIGTVIPGAKQPYLLLDSGANVECRPEMLSAFATMGSVYMEKVMGRANPSVGLVNNGAEETKGTPAYVEAHRLLKYNKNIRFAGNVEPKDVPQGNVDVVVCDGFTGNVILKLTEGVAKMLVGEIKNVFMADLKSKLAYLMVKGGMKDFKKKLDADEHGGALMMGVTKPVIKAHGSSNAKAFKNAVRQAKLCVESGAVESMREKLAAVAQTEEAGA</sequence>
<keyword evidence="6 10" id="KW-0594">Phospholipid biosynthesis</keyword>
<dbReference type="EC" id="2.3.1.274" evidence="8 10"/>
<dbReference type="GO" id="GO:0005737">
    <property type="term" value="C:cytoplasm"/>
    <property type="evidence" value="ECO:0007669"/>
    <property type="project" value="UniProtKB-SubCell"/>
</dbReference>
<dbReference type="PATRIC" id="fig|1550024.3.peg.2284"/>
<keyword evidence="3 10" id="KW-0444">Lipid biosynthesis</keyword>
<evidence type="ECO:0000313" key="11">
    <source>
        <dbReference type="EMBL" id="KJF39887.1"/>
    </source>
</evidence>
<reference evidence="14 18" key="3">
    <citation type="journal article" date="2019" name="Nat. Med.">
        <title>A library of human gut bacterial isolates paired with longitudinal multiomics data enables mechanistic microbiome research.</title>
        <authorList>
            <person name="Poyet M."/>
            <person name="Groussin M."/>
            <person name="Gibbons S.M."/>
            <person name="Avila-Pacheco J."/>
            <person name="Jiang X."/>
            <person name="Kearney S.M."/>
            <person name="Perrotta A.R."/>
            <person name="Berdy B."/>
            <person name="Zhao S."/>
            <person name="Lieberman T.D."/>
            <person name="Swanson P.K."/>
            <person name="Smith M."/>
            <person name="Roesemann S."/>
            <person name="Alexander J.E."/>
            <person name="Rich S.A."/>
            <person name="Livny J."/>
            <person name="Vlamakis H."/>
            <person name="Clish C."/>
            <person name="Bullock K."/>
            <person name="Deik A."/>
            <person name="Scott J."/>
            <person name="Pierce K.A."/>
            <person name="Xavier R.J."/>
            <person name="Alm E.J."/>
        </authorList>
    </citation>
    <scope>NUCLEOTIDE SEQUENCE [LARGE SCALE GENOMIC DNA]</scope>
    <source>
        <strain evidence="14 18">BIOML-A4</strain>
    </source>
</reference>
<dbReference type="GeneID" id="42856919"/>
<dbReference type="Gene3D" id="3.40.718.10">
    <property type="entry name" value="Isopropylmalate Dehydrogenase"/>
    <property type="match status" value="1"/>
</dbReference>
<dbReference type="PIRSF" id="PIRSF002465">
    <property type="entry name" value="Phsphlp_syn_PlsX"/>
    <property type="match status" value="1"/>
</dbReference>
<accession>A0A0D8IYY7</accession>
<dbReference type="GO" id="GO:0043811">
    <property type="term" value="F:phosphate:acyl-[acyl carrier protein] acyltransferase activity"/>
    <property type="evidence" value="ECO:0007669"/>
    <property type="project" value="UniProtKB-UniRule"/>
</dbReference>
<dbReference type="InterPro" id="IPR003664">
    <property type="entry name" value="FA_synthesis"/>
</dbReference>
<evidence type="ECO:0000313" key="12">
    <source>
        <dbReference type="EMBL" id="KUE76877.1"/>
    </source>
</evidence>
<name>A0A0D8IYY7_9FIRM</name>
<evidence type="ECO:0000256" key="9">
    <source>
        <dbReference type="ARBA" id="ARBA00046608"/>
    </source>
</evidence>
<dbReference type="AlphaFoldDB" id="A0A0D8IYY7"/>
<dbReference type="EMBL" id="LMUA01000006">
    <property type="protein sequence ID" value="KUE76877.1"/>
    <property type="molecule type" value="Genomic_DNA"/>
</dbReference>
<evidence type="ECO:0000256" key="10">
    <source>
        <dbReference type="HAMAP-Rule" id="MF_00019"/>
    </source>
</evidence>
<evidence type="ECO:0000313" key="15">
    <source>
        <dbReference type="Proteomes" id="UP000032483"/>
    </source>
</evidence>
<evidence type="ECO:0000313" key="14">
    <source>
        <dbReference type="EMBL" id="MTS28376.1"/>
    </source>
</evidence>
<gene>
    <name evidence="10 13" type="primary">plsX</name>
    <name evidence="12" type="ORF">ASJ35_06260</name>
    <name evidence="13" type="ORF">FYJ76_07160</name>
    <name evidence="14" type="ORF">GMD59_13925</name>
    <name evidence="11" type="ORF">TQ39_10015</name>
</gene>
<keyword evidence="11" id="KW-0012">Acyltransferase</keyword>
<evidence type="ECO:0000256" key="1">
    <source>
        <dbReference type="ARBA" id="ARBA00001232"/>
    </source>
</evidence>
<keyword evidence="7 10" id="KW-1208">Phospholipid metabolism</keyword>
<evidence type="ECO:0000256" key="7">
    <source>
        <dbReference type="ARBA" id="ARBA00023264"/>
    </source>
</evidence>
<evidence type="ECO:0000256" key="2">
    <source>
        <dbReference type="ARBA" id="ARBA00022490"/>
    </source>
</evidence>
<dbReference type="EMBL" id="JXXK01000012">
    <property type="protein sequence ID" value="KJF39887.1"/>
    <property type="molecule type" value="Genomic_DNA"/>
</dbReference>
<reference evidence="12 16" key="2">
    <citation type="submission" date="2015-10" db="EMBL/GenBank/DDBJ databases">
        <title>A novel member of the family Ruminococcaceae isolated from human faeces.</title>
        <authorList>
            <person name="Shkoporov A.N."/>
            <person name="Chaplin A.V."/>
            <person name="Motuzova O.V."/>
            <person name="Kafarskaia L.I."/>
            <person name="Efimov B.A."/>
        </authorList>
    </citation>
    <scope>NUCLEOTIDE SEQUENCE [LARGE SCALE GENOMIC DNA]</scope>
    <source>
        <strain evidence="12 16">668</strain>
    </source>
</reference>
<comment type="caution">
    <text evidence="11">The sequence shown here is derived from an EMBL/GenBank/DDBJ whole genome shotgun (WGS) entry which is preliminary data.</text>
</comment>
<keyword evidence="15" id="KW-1185">Reference proteome</keyword>
<dbReference type="InterPro" id="IPR012281">
    <property type="entry name" value="Phospholipid_synth_PlsX-like"/>
</dbReference>
<dbReference type="EMBL" id="WMZU01000025">
    <property type="protein sequence ID" value="MTS28376.1"/>
    <property type="molecule type" value="Genomic_DNA"/>
</dbReference>
<evidence type="ECO:0000256" key="8">
    <source>
        <dbReference type="ARBA" id="ARBA00024069"/>
    </source>
</evidence>
<organism evidence="11 15">
    <name type="scientific">Ruthenibacterium lactatiformans</name>
    <dbReference type="NCBI Taxonomy" id="1550024"/>
    <lineage>
        <taxon>Bacteria</taxon>
        <taxon>Bacillati</taxon>
        <taxon>Bacillota</taxon>
        <taxon>Clostridia</taxon>
        <taxon>Eubacteriales</taxon>
        <taxon>Oscillospiraceae</taxon>
        <taxon>Ruthenibacterium</taxon>
    </lineage>
</organism>
<dbReference type="SUPFAM" id="SSF53659">
    <property type="entry name" value="Isocitrate/Isopropylmalate dehydrogenase-like"/>
    <property type="match status" value="1"/>
</dbReference>
<evidence type="ECO:0000313" key="13">
    <source>
        <dbReference type="EMBL" id="MST91723.1"/>
    </source>
</evidence>
<keyword evidence="5 10" id="KW-0443">Lipid metabolism</keyword>
<evidence type="ECO:0000313" key="16">
    <source>
        <dbReference type="Proteomes" id="UP000053433"/>
    </source>
</evidence>
<evidence type="ECO:0000256" key="6">
    <source>
        <dbReference type="ARBA" id="ARBA00023209"/>
    </source>
</evidence>